<dbReference type="EMBL" id="AESD01000738">
    <property type="protein sequence ID" value="EHJ10272.1"/>
    <property type="molecule type" value="Genomic_DNA"/>
</dbReference>
<name>G5JBZ8_CROWT</name>
<sequence>MESNFLSAVFLPLALFFIMMGMGLGLKIVDFKRVLVEPKGVILGLVAQLIVLPLVGFVLASIFPLTPELAVGVIILAACPGGATSNVISYLVRGNVALSITLTAISSLVTIISIPLVINLGMQMFMGADTTLQLPILTTITQIAVITLLPISLGMFINKSQPRLAAKLENIVKWLSLFFLGLIIFGLLLKERANLLPFFLQVGGVTLSLNLITMFLGYAIATFAKLDDKSRKTITVEVGIQNGTLAITIASTLLNTPSMAIPAAIYSLLMFLTSAGFAFLVRNRKVISVK</sequence>
<protein>
    <submittedName>
        <fullName evidence="6">Putative sodium-dependent transporter</fullName>
    </submittedName>
</protein>
<dbReference type="InterPro" id="IPR002657">
    <property type="entry name" value="BilAc:Na_symport/Acr3"/>
</dbReference>
<comment type="caution">
    <text evidence="6">The sequence shown here is derived from an EMBL/GenBank/DDBJ whole genome shotgun (WGS) entry which is preliminary data.</text>
</comment>
<evidence type="ECO:0000256" key="3">
    <source>
        <dbReference type="ARBA" id="ARBA00022989"/>
    </source>
</evidence>
<evidence type="ECO:0000256" key="1">
    <source>
        <dbReference type="ARBA" id="ARBA00004141"/>
    </source>
</evidence>
<proteinExistence type="predicted"/>
<gene>
    <name evidence="6" type="ORF">CWATWH0003_4959</name>
</gene>
<dbReference type="PANTHER" id="PTHR10361">
    <property type="entry name" value="SODIUM-BILE ACID COTRANSPORTER"/>
    <property type="match status" value="1"/>
</dbReference>
<dbReference type="RefSeq" id="WP_007312758.1">
    <property type="nucleotide sequence ID" value="NZ_AESD01000738.1"/>
</dbReference>
<dbReference type="PATRIC" id="fig|423471.3.peg.4648"/>
<feature type="transmembrane region" description="Helical" evidence="5">
    <location>
        <begin position="233"/>
        <end position="254"/>
    </location>
</feature>
<dbReference type="GeneID" id="88768317"/>
<dbReference type="GO" id="GO:0016020">
    <property type="term" value="C:membrane"/>
    <property type="evidence" value="ECO:0007669"/>
    <property type="project" value="UniProtKB-SubCell"/>
</dbReference>
<dbReference type="PANTHER" id="PTHR10361:SF24">
    <property type="entry name" value="P3 PROTEIN"/>
    <property type="match status" value="1"/>
</dbReference>
<comment type="subcellular location">
    <subcellularLocation>
        <location evidence="1">Membrane</location>
        <topology evidence="1">Multi-pass membrane protein</topology>
    </subcellularLocation>
</comment>
<feature type="transmembrane region" description="Helical" evidence="5">
    <location>
        <begin position="195"/>
        <end position="221"/>
    </location>
</feature>
<feature type="transmembrane region" description="Helical" evidence="5">
    <location>
        <begin position="41"/>
        <end position="63"/>
    </location>
</feature>
<evidence type="ECO:0000313" key="7">
    <source>
        <dbReference type="Proteomes" id="UP000003477"/>
    </source>
</evidence>
<feature type="transmembrane region" description="Helical" evidence="5">
    <location>
        <begin position="170"/>
        <end position="189"/>
    </location>
</feature>
<dbReference type="Proteomes" id="UP000003477">
    <property type="component" value="Unassembled WGS sequence"/>
</dbReference>
<evidence type="ECO:0000256" key="5">
    <source>
        <dbReference type="SAM" id="Phobius"/>
    </source>
</evidence>
<keyword evidence="4 5" id="KW-0472">Membrane</keyword>
<keyword evidence="3 5" id="KW-1133">Transmembrane helix</keyword>
<evidence type="ECO:0000256" key="4">
    <source>
        <dbReference type="ARBA" id="ARBA00023136"/>
    </source>
</evidence>
<accession>G5JBZ8</accession>
<feature type="transmembrane region" description="Helical" evidence="5">
    <location>
        <begin position="6"/>
        <end position="29"/>
    </location>
</feature>
<feature type="transmembrane region" description="Helical" evidence="5">
    <location>
        <begin position="260"/>
        <end position="281"/>
    </location>
</feature>
<feature type="transmembrane region" description="Helical" evidence="5">
    <location>
        <begin position="69"/>
        <end position="92"/>
    </location>
</feature>
<dbReference type="InterPro" id="IPR038770">
    <property type="entry name" value="Na+/solute_symporter_sf"/>
</dbReference>
<dbReference type="AlphaFoldDB" id="G5JBZ8"/>
<dbReference type="InterPro" id="IPR004710">
    <property type="entry name" value="Bilac:Na_transpt"/>
</dbReference>
<organism evidence="6 7">
    <name type="scientific">Crocosphaera watsonii WH 0003</name>
    <dbReference type="NCBI Taxonomy" id="423471"/>
    <lineage>
        <taxon>Bacteria</taxon>
        <taxon>Bacillati</taxon>
        <taxon>Cyanobacteriota</taxon>
        <taxon>Cyanophyceae</taxon>
        <taxon>Oscillatoriophycideae</taxon>
        <taxon>Chroococcales</taxon>
        <taxon>Aphanothecaceae</taxon>
        <taxon>Crocosphaera</taxon>
    </lineage>
</organism>
<feature type="transmembrane region" description="Helical" evidence="5">
    <location>
        <begin position="99"/>
        <end position="122"/>
    </location>
</feature>
<reference evidence="6 7" key="1">
    <citation type="journal article" date="2011" name="Front. Microbiol.">
        <title>Two Strains of Crocosphaera watsonii with Highly Conserved Genomes are Distinguished by Strain-Specific Features.</title>
        <authorList>
            <person name="Bench S.R."/>
            <person name="Ilikchyan I.N."/>
            <person name="Tripp H.J."/>
            <person name="Zehr J.P."/>
        </authorList>
    </citation>
    <scope>NUCLEOTIDE SEQUENCE [LARGE SCALE GENOMIC DNA]</scope>
    <source>
        <strain evidence="6 7">WH 0003</strain>
    </source>
</reference>
<keyword evidence="2 5" id="KW-0812">Transmembrane</keyword>
<feature type="transmembrane region" description="Helical" evidence="5">
    <location>
        <begin position="134"/>
        <end position="158"/>
    </location>
</feature>
<dbReference type="Gene3D" id="1.20.1530.20">
    <property type="match status" value="1"/>
</dbReference>
<evidence type="ECO:0000313" key="6">
    <source>
        <dbReference type="EMBL" id="EHJ10272.1"/>
    </source>
</evidence>
<evidence type="ECO:0000256" key="2">
    <source>
        <dbReference type="ARBA" id="ARBA00022692"/>
    </source>
</evidence>
<dbReference type="Pfam" id="PF01758">
    <property type="entry name" value="SBF"/>
    <property type="match status" value="1"/>
</dbReference>